<sequence length="199" mass="22302">MVLPIRERVRIVRQAANNNTDRDKMIEEIRRNVAKARERLRQEAEINEPMAKKKPMAAKAPVQQEATNEPMAPLSKKAKIGSDENQPKVPADKKAKKVEKNSAVCETIRPMVLPVNLTKKVCKNVVNTSDDEDSEEIRGNVLSSDDEEFEDEDGNALPSEDEDDDEDSKDKRGNVSKNTVSRKTIQPMFDNNAVTSGND</sequence>
<reference evidence="3" key="1">
    <citation type="submission" date="2022-11" db="UniProtKB">
        <authorList>
            <consortium name="WormBaseParasite"/>
        </authorList>
    </citation>
    <scope>IDENTIFICATION</scope>
</reference>
<dbReference type="AlphaFoldDB" id="A0A915LWA6"/>
<dbReference type="Proteomes" id="UP000887561">
    <property type="component" value="Unplaced"/>
</dbReference>
<feature type="compositionally biased region" description="Acidic residues" evidence="1">
    <location>
        <begin position="144"/>
        <end position="167"/>
    </location>
</feature>
<evidence type="ECO:0000313" key="2">
    <source>
        <dbReference type="Proteomes" id="UP000887561"/>
    </source>
</evidence>
<keyword evidence="2" id="KW-1185">Reference proteome</keyword>
<feature type="compositionally biased region" description="Polar residues" evidence="1">
    <location>
        <begin position="175"/>
        <end position="184"/>
    </location>
</feature>
<organism evidence="2 3">
    <name type="scientific">Meloidogyne javanica</name>
    <name type="common">Root-knot nematode worm</name>
    <dbReference type="NCBI Taxonomy" id="6303"/>
    <lineage>
        <taxon>Eukaryota</taxon>
        <taxon>Metazoa</taxon>
        <taxon>Ecdysozoa</taxon>
        <taxon>Nematoda</taxon>
        <taxon>Chromadorea</taxon>
        <taxon>Rhabditida</taxon>
        <taxon>Tylenchina</taxon>
        <taxon>Tylenchomorpha</taxon>
        <taxon>Tylenchoidea</taxon>
        <taxon>Meloidogynidae</taxon>
        <taxon>Meloidogyninae</taxon>
        <taxon>Meloidogyne</taxon>
        <taxon>Meloidogyne incognita group</taxon>
    </lineage>
</organism>
<proteinExistence type="predicted"/>
<evidence type="ECO:0000313" key="3">
    <source>
        <dbReference type="WBParaSite" id="scaffold20894_cov174.g19581"/>
    </source>
</evidence>
<feature type="compositionally biased region" description="Basic and acidic residues" evidence="1">
    <location>
        <begin position="80"/>
        <end position="93"/>
    </location>
</feature>
<protein>
    <submittedName>
        <fullName evidence="3">Uncharacterized protein</fullName>
    </submittedName>
</protein>
<dbReference type="WBParaSite" id="scaffold20894_cov174.g19581">
    <property type="protein sequence ID" value="scaffold20894_cov174.g19581"/>
    <property type="gene ID" value="scaffold20894_cov174.g19581"/>
</dbReference>
<feature type="region of interest" description="Disordered" evidence="1">
    <location>
        <begin position="126"/>
        <end position="199"/>
    </location>
</feature>
<accession>A0A915LWA6</accession>
<evidence type="ECO:0000256" key="1">
    <source>
        <dbReference type="SAM" id="MobiDB-lite"/>
    </source>
</evidence>
<name>A0A915LWA6_MELJA</name>
<feature type="region of interest" description="Disordered" evidence="1">
    <location>
        <begin position="42"/>
        <end position="102"/>
    </location>
</feature>